<gene>
    <name evidence="1" type="ORF">H9873_07715</name>
</gene>
<reference evidence="1" key="2">
    <citation type="submission" date="2021-04" db="EMBL/GenBank/DDBJ databases">
        <authorList>
            <person name="Gilroy R."/>
        </authorList>
    </citation>
    <scope>NUCLEOTIDE SEQUENCE</scope>
    <source>
        <strain evidence="1">ChiSxjej1B13-11762</strain>
    </source>
</reference>
<name>A0A9D1UDW0_9FIRM</name>
<protein>
    <submittedName>
        <fullName evidence="1">Uncharacterized protein</fullName>
    </submittedName>
</protein>
<evidence type="ECO:0000313" key="1">
    <source>
        <dbReference type="EMBL" id="HIW84192.1"/>
    </source>
</evidence>
<proteinExistence type="predicted"/>
<dbReference type="EMBL" id="DXGF01000138">
    <property type="protein sequence ID" value="HIW84192.1"/>
    <property type="molecule type" value="Genomic_DNA"/>
</dbReference>
<evidence type="ECO:0000313" key="2">
    <source>
        <dbReference type="Proteomes" id="UP000824263"/>
    </source>
</evidence>
<dbReference type="AlphaFoldDB" id="A0A9D1UDW0"/>
<reference evidence="1" key="1">
    <citation type="journal article" date="2021" name="PeerJ">
        <title>Extensive microbial diversity within the chicken gut microbiome revealed by metagenomics and culture.</title>
        <authorList>
            <person name="Gilroy R."/>
            <person name="Ravi A."/>
            <person name="Getino M."/>
            <person name="Pursley I."/>
            <person name="Horton D.L."/>
            <person name="Alikhan N.F."/>
            <person name="Baker D."/>
            <person name="Gharbi K."/>
            <person name="Hall N."/>
            <person name="Watson M."/>
            <person name="Adriaenssens E.M."/>
            <person name="Foster-Nyarko E."/>
            <person name="Jarju S."/>
            <person name="Secka A."/>
            <person name="Antonio M."/>
            <person name="Oren A."/>
            <person name="Chaudhuri R.R."/>
            <person name="La Ragione R."/>
            <person name="Hildebrand F."/>
            <person name="Pallen M.J."/>
        </authorList>
    </citation>
    <scope>NUCLEOTIDE SEQUENCE</scope>
    <source>
        <strain evidence="1">ChiSxjej1B13-11762</strain>
    </source>
</reference>
<sequence>MKEIRFQTDVLRNQGAGDPALSVDMKTKALETGAGQGVLRGPASGDKVTFEKTGTEGNRVNQAFHSFLEQLRAQYPKVHIAVEQPVSGGKRDILSQVLDDMGDGAVLILSDEFLAGLHGGEENYDRRTKALIECLRKLAGMGVGAGVWLEEDQAIFWKQEREPAVLKQIQKQDQEGTIWDMLPSPAEEEAKKFRISSSSSYQIAWAYNLMARAKTKTMVQNAMQEARRSIFALKLMTMFGSEKDQARAKAAIRSMEKLLLRGNRKLRRFSDEALTETRKKRAIEREQEEKALREELELRRQKKSRAIGDGAIYKEGQLESLNVPGYYKRVPGHRREPELPYEPLPVPAVPVPQLSGGFTVEVQGPAVGFAVTEVMEF</sequence>
<dbReference type="Proteomes" id="UP000824263">
    <property type="component" value="Unassembled WGS sequence"/>
</dbReference>
<accession>A0A9D1UDW0</accession>
<comment type="caution">
    <text evidence="1">The sequence shown here is derived from an EMBL/GenBank/DDBJ whole genome shotgun (WGS) entry which is preliminary data.</text>
</comment>
<organism evidence="1 2">
    <name type="scientific">Candidatus Dorea gallistercoris</name>
    <dbReference type="NCBI Taxonomy" id="2838542"/>
    <lineage>
        <taxon>Bacteria</taxon>
        <taxon>Bacillati</taxon>
        <taxon>Bacillota</taxon>
        <taxon>Clostridia</taxon>
        <taxon>Lachnospirales</taxon>
        <taxon>Lachnospiraceae</taxon>
        <taxon>Dorea</taxon>
    </lineage>
</organism>